<dbReference type="Proteomes" id="UP000887563">
    <property type="component" value="Unplaced"/>
</dbReference>
<keyword evidence="1" id="KW-1185">Reference proteome</keyword>
<accession>A0A914MVG6</accession>
<organism evidence="1 2">
    <name type="scientific">Meloidogyne incognita</name>
    <name type="common">Southern root-knot nematode worm</name>
    <name type="synonym">Oxyuris incognita</name>
    <dbReference type="NCBI Taxonomy" id="6306"/>
    <lineage>
        <taxon>Eukaryota</taxon>
        <taxon>Metazoa</taxon>
        <taxon>Ecdysozoa</taxon>
        <taxon>Nematoda</taxon>
        <taxon>Chromadorea</taxon>
        <taxon>Rhabditida</taxon>
        <taxon>Tylenchina</taxon>
        <taxon>Tylenchomorpha</taxon>
        <taxon>Tylenchoidea</taxon>
        <taxon>Meloidogynidae</taxon>
        <taxon>Meloidogyninae</taxon>
        <taxon>Meloidogyne</taxon>
        <taxon>Meloidogyne incognita group</taxon>
    </lineage>
</organism>
<protein>
    <submittedName>
        <fullName evidence="2">Uncharacterized protein</fullName>
    </submittedName>
</protein>
<dbReference type="AlphaFoldDB" id="A0A914MVG6"/>
<evidence type="ECO:0000313" key="2">
    <source>
        <dbReference type="WBParaSite" id="Minc3s02600g30832"/>
    </source>
</evidence>
<evidence type="ECO:0000313" key="1">
    <source>
        <dbReference type="Proteomes" id="UP000887563"/>
    </source>
</evidence>
<sequence length="229" mass="26294">MLPPSLTSPSCLPSTATTSLFSPTTINVTNSIVTAAIPSYEISSSSILSPLLPPSPLQQESPISPYFWAANDFPDDYKFLQQINVEIRCFCHIELLNAQFSITHNEETNDFFVELLPTTEGKLAVPVLCALFRFLPSEPEHFQIFTSSYGFWRRCGLVKRFVPKTFSVESNVENVQPLRLHLHVYEQFFCIEMNGKEIQRQQHRKEFLRRCYQPRIGNRNISITDETKL</sequence>
<dbReference type="WBParaSite" id="Minc3s02600g30832">
    <property type="protein sequence ID" value="Minc3s02600g30832"/>
    <property type="gene ID" value="Minc3s02600g30832"/>
</dbReference>
<reference evidence="2" key="1">
    <citation type="submission" date="2022-11" db="UniProtKB">
        <authorList>
            <consortium name="WormBaseParasite"/>
        </authorList>
    </citation>
    <scope>IDENTIFICATION</scope>
</reference>
<name>A0A914MVG6_MELIC</name>
<proteinExistence type="predicted"/>